<dbReference type="Pfam" id="PF01448">
    <property type="entry name" value="ELM2"/>
    <property type="match status" value="1"/>
</dbReference>
<sequence>MKPAQKQNGGAGLMGSGDHRRSLVEIRMQGCEGLEEESRAPVELEKRLGASQGRSMKMAARPLTGNEMPLEELLALYGYEVSDTHLQADREPNELVPRLPDMTLDKDQIAKDLFSGEDEEESSADDLSPSVTSEASDLLQRHISGNSLADKGSLIVTSEEDSEDDTSVPSNDGHKDIMVGSMYQAKIPALSPYSHQEKVYENEDQLLWTPDIMSGPAVEEFLLRAQRRGGQDAAVDILSKGDVIKDNEQALYELVKCNFNAEEALRRLRFNIKVFNEELCAWSEEESRSFEHGYRVHGKNFHLIQANKVRTRSVGDCVEYYYLWKKSERYEFFTQQTTRLGRKKYSLQPGIMEDAEQEGDVRETEGCSQIQPPSPPEEEGRPRRRRTPRFLLKP</sequence>
<dbReference type="FunFam" id="1.10.10.60:FF:000025">
    <property type="entry name" value="Mesoderm induction early response 1, transcriptional regulator"/>
    <property type="match status" value="1"/>
</dbReference>
<dbReference type="GO" id="GO:0005634">
    <property type="term" value="C:nucleus"/>
    <property type="evidence" value="ECO:0007669"/>
    <property type="project" value="UniProtKB-SubCell"/>
</dbReference>
<feature type="region of interest" description="Disordered" evidence="6">
    <location>
        <begin position="150"/>
        <end position="175"/>
    </location>
</feature>
<evidence type="ECO:0000256" key="6">
    <source>
        <dbReference type="SAM" id="MobiDB-lite"/>
    </source>
</evidence>
<proteinExistence type="predicted"/>
<dbReference type="InterPro" id="IPR000949">
    <property type="entry name" value="ELM2_dom"/>
</dbReference>
<evidence type="ECO:0000256" key="4">
    <source>
        <dbReference type="ARBA" id="ARBA00023163"/>
    </source>
</evidence>
<gene>
    <name evidence="9" type="ORF">UPYG_G00034930</name>
</gene>
<comment type="caution">
    <text evidence="9">The sequence shown here is derived from an EMBL/GenBank/DDBJ whole genome shotgun (WGS) entry which is preliminary data.</text>
</comment>
<evidence type="ECO:0000313" key="9">
    <source>
        <dbReference type="EMBL" id="KAL1022974.1"/>
    </source>
</evidence>
<dbReference type="CDD" id="cd11661">
    <property type="entry name" value="SANT_MTA3_like"/>
    <property type="match status" value="1"/>
</dbReference>
<dbReference type="EMBL" id="JAGEUA010000001">
    <property type="protein sequence ID" value="KAL1022974.1"/>
    <property type="molecule type" value="Genomic_DNA"/>
</dbReference>
<dbReference type="InterPro" id="IPR017884">
    <property type="entry name" value="SANT_dom"/>
</dbReference>
<name>A0ABD0XNL6_UMBPY</name>
<feature type="domain" description="SANT" evidence="8">
    <location>
        <begin position="277"/>
        <end position="329"/>
    </location>
</feature>
<dbReference type="SUPFAM" id="SSF46689">
    <property type="entry name" value="Homeodomain-like"/>
    <property type="match status" value="1"/>
</dbReference>
<evidence type="ECO:0008006" key="11">
    <source>
        <dbReference type="Google" id="ProtNLM"/>
    </source>
</evidence>
<dbReference type="PANTHER" id="PTHR10865:SF27">
    <property type="entry name" value="MESODERM INDUCTION EARLY RESPONSE PROTEIN 2"/>
    <property type="match status" value="1"/>
</dbReference>
<keyword evidence="10" id="KW-1185">Reference proteome</keyword>
<dbReference type="InterPro" id="IPR040138">
    <property type="entry name" value="MIER/MTA"/>
</dbReference>
<dbReference type="SMART" id="SM00717">
    <property type="entry name" value="SANT"/>
    <property type="match status" value="1"/>
</dbReference>
<protein>
    <recommendedName>
        <fullName evidence="11">Mesoderm induction early response protein 2</fullName>
    </recommendedName>
</protein>
<feature type="compositionally biased region" description="Acidic residues" evidence="6">
    <location>
        <begin position="115"/>
        <end position="124"/>
    </location>
</feature>
<evidence type="ECO:0000259" key="8">
    <source>
        <dbReference type="PROSITE" id="PS51293"/>
    </source>
</evidence>
<dbReference type="InterPro" id="IPR001005">
    <property type="entry name" value="SANT/Myb"/>
</dbReference>
<evidence type="ECO:0000256" key="5">
    <source>
        <dbReference type="ARBA" id="ARBA00023242"/>
    </source>
</evidence>
<feature type="region of interest" description="Disordered" evidence="6">
    <location>
        <begin position="1"/>
        <end position="21"/>
    </location>
</feature>
<feature type="region of interest" description="Disordered" evidence="6">
    <location>
        <begin position="115"/>
        <end position="136"/>
    </location>
</feature>
<organism evidence="9 10">
    <name type="scientific">Umbra pygmaea</name>
    <name type="common">Eastern mudminnow</name>
    <dbReference type="NCBI Taxonomy" id="75934"/>
    <lineage>
        <taxon>Eukaryota</taxon>
        <taxon>Metazoa</taxon>
        <taxon>Chordata</taxon>
        <taxon>Craniata</taxon>
        <taxon>Vertebrata</taxon>
        <taxon>Euteleostomi</taxon>
        <taxon>Actinopterygii</taxon>
        <taxon>Neopterygii</taxon>
        <taxon>Teleostei</taxon>
        <taxon>Protacanthopterygii</taxon>
        <taxon>Esociformes</taxon>
        <taxon>Umbridae</taxon>
        <taxon>Umbra</taxon>
    </lineage>
</organism>
<keyword evidence="5" id="KW-0539">Nucleus</keyword>
<dbReference type="InterPro" id="IPR009057">
    <property type="entry name" value="Homeodomain-like_sf"/>
</dbReference>
<dbReference type="PANTHER" id="PTHR10865">
    <property type="entry name" value="METASTASIS-ASSOCIATED PROTEIN AND MESODERM INDUCTION EARLY RESPONSE PROTEIN"/>
    <property type="match status" value="1"/>
</dbReference>
<dbReference type="Gene3D" id="1.10.10.60">
    <property type="entry name" value="Homeodomain-like"/>
    <property type="match status" value="1"/>
</dbReference>
<dbReference type="SMART" id="SM01189">
    <property type="entry name" value="ELM2"/>
    <property type="match status" value="1"/>
</dbReference>
<dbReference type="Pfam" id="PF00249">
    <property type="entry name" value="Myb_DNA-binding"/>
    <property type="match status" value="1"/>
</dbReference>
<dbReference type="GO" id="GO:0032991">
    <property type="term" value="C:protein-containing complex"/>
    <property type="evidence" value="ECO:0007669"/>
    <property type="project" value="UniProtKB-ARBA"/>
</dbReference>
<evidence type="ECO:0000256" key="1">
    <source>
        <dbReference type="ARBA" id="ARBA00004123"/>
    </source>
</evidence>
<keyword evidence="2" id="KW-0678">Repressor</keyword>
<dbReference type="AlphaFoldDB" id="A0ABD0XNL6"/>
<feature type="region of interest" description="Disordered" evidence="6">
    <location>
        <begin position="352"/>
        <end position="394"/>
    </location>
</feature>
<evidence type="ECO:0000256" key="2">
    <source>
        <dbReference type="ARBA" id="ARBA00022491"/>
    </source>
</evidence>
<evidence type="ECO:0000256" key="3">
    <source>
        <dbReference type="ARBA" id="ARBA00023015"/>
    </source>
</evidence>
<keyword evidence="3" id="KW-0805">Transcription regulation</keyword>
<evidence type="ECO:0000313" key="10">
    <source>
        <dbReference type="Proteomes" id="UP001557470"/>
    </source>
</evidence>
<evidence type="ECO:0000259" key="7">
    <source>
        <dbReference type="PROSITE" id="PS51156"/>
    </source>
</evidence>
<dbReference type="PROSITE" id="PS51156">
    <property type="entry name" value="ELM2"/>
    <property type="match status" value="1"/>
</dbReference>
<comment type="subcellular location">
    <subcellularLocation>
        <location evidence="1">Nucleus</location>
    </subcellularLocation>
</comment>
<accession>A0ABD0XNL6</accession>
<dbReference type="Proteomes" id="UP001557470">
    <property type="component" value="Unassembled WGS sequence"/>
</dbReference>
<reference evidence="9 10" key="1">
    <citation type="submission" date="2024-06" db="EMBL/GenBank/DDBJ databases">
        <authorList>
            <person name="Pan Q."/>
            <person name="Wen M."/>
            <person name="Jouanno E."/>
            <person name="Zahm M."/>
            <person name="Klopp C."/>
            <person name="Cabau C."/>
            <person name="Louis A."/>
            <person name="Berthelot C."/>
            <person name="Parey E."/>
            <person name="Roest Crollius H."/>
            <person name="Montfort J."/>
            <person name="Robinson-Rechavi M."/>
            <person name="Bouchez O."/>
            <person name="Lampietro C."/>
            <person name="Lopez Roques C."/>
            <person name="Donnadieu C."/>
            <person name="Postlethwait J."/>
            <person name="Bobe J."/>
            <person name="Verreycken H."/>
            <person name="Guiguen Y."/>
        </authorList>
    </citation>
    <scope>NUCLEOTIDE SEQUENCE [LARGE SCALE GENOMIC DNA]</scope>
    <source>
        <strain evidence="9">Up_M1</strain>
        <tissue evidence="9">Testis</tissue>
    </source>
</reference>
<dbReference type="PROSITE" id="PS51293">
    <property type="entry name" value="SANT"/>
    <property type="match status" value="1"/>
</dbReference>
<feature type="domain" description="ELM2" evidence="7">
    <location>
        <begin position="175"/>
        <end position="272"/>
    </location>
</feature>
<keyword evidence="4" id="KW-0804">Transcription</keyword>